<keyword evidence="5 6" id="KW-0560">Oxidoreductase</keyword>
<evidence type="ECO:0000259" key="7">
    <source>
        <dbReference type="Pfam" id="PF01266"/>
    </source>
</evidence>
<comment type="catalytic activity">
    <reaction evidence="6">
        <text>a quinone + sn-glycerol 3-phosphate = dihydroxyacetone phosphate + a quinol</text>
        <dbReference type="Rhea" id="RHEA:18977"/>
        <dbReference type="ChEBI" id="CHEBI:24646"/>
        <dbReference type="ChEBI" id="CHEBI:57597"/>
        <dbReference type="ChEBI" id="CHEBI:57642"/>
        <dbReference type="ChEBI" id="CHEBI:132124"/>
        <dbReference type="EC" id="1.1.5.3"/>
    </reaction>
</comment>
<dbReference type="SUPFAM" id="SSF51905">
    <property type="entry name" value="FAD/NAD(P)-binding domain"/>
    <property type="match status" value="1"/>
</dbReference>
<keyword evidence="10" id="KW-1185">Reference proteome</keyword>
<dbReference type="InterPro" id="IPR031656">
    <property type="entry name" value="DAO_C"/>
</dbReference>
<reference evidence="10" key="1">
    <citation type="submission" date="2018-06" db="EMBL/GenBank/DDBJ databases">
        <title>Aestuariibacter litoralis strain KCTC 52945T.</title>
        <authorList>
            <person name="Li X."/>
            <person name="Salam N."/>
            <person name="Li J.-L."/>
            <person name="Chen Y.-M."/>
            <person name="Yang Z.-W."/>
            <person name="Zhang L.-Y."/>
            <person name="Han M.-X."/>
            <person name="Xiao M."/>
            <person name="Li W.-J."/>
        </authorList>
    </citation>
    <scope>NUCLEOTIDE SEQUENCE [LARGE SCALE GENOMIC DNA]</scope>
    <source>
        <strain evidence="10">KCTC 52945</strain>
    </source>
</reference>
<dbReference type="Pfam" id="PF16901">
    <property type="entry name" value="DAO_C"/>
    <property type="match status" value="1"/>
</dbReference>
<comment type="caution">
    <text evidence="9">The sequence shown here is derived from an EMBL/GenBank/DDBJ whole genome shotgun (WGS) entry which is preliminary data.</text>
</comment>
<keyword evidence="3 6" id="KW-0285">Flavoprotein</keyword>
<dbReference type="InterPro" id="IPR000447">
    <property type="entry name" value="G3P_DH_FAD-dep"/>
</dbReference>
<dbReference type="PRINTS" id="PR01001">
    <property type="entry name" value="FADG3PDH"/>
</dbReference>
<dbReference type="Proteomes" id="UP000248795">
    <property type="component" value="Unassembled WGS sequence"/>
</dbReference>
<feature type="domain" description="Alpha-glycerophosphate oxidase C-terminal" evidence="8">
    <location>
        <begin position="383"/>
        <end position="485"/>
    </location>
</feature>
<accession>A0A2W2BJW8</accession>
<dbReference type="RefSeq" id="WP_111198725.1">
    <property type="nucleotide sequence ID" value="NZ_QKVK01000005.1"/>
</dbReference>
<proteinExistence type="inferred from homology"/>
<dbReference type="Gene3D" id="3.30.9.10">
    <property type="entry name" value="D-Amino Acid Oxidase, subunit A, domain 2"/>
    <property type="match status" value="1"/>
</dbReference>
<evidence type="ECO:0000313" key="9">
    <source>
        <dbReference type="EMBL" id="PZF76489.1"/>
    </source>
</evidence>
<evidence type="ECO:0000256" key="3">
    <source>
        <dbReference type="ARBA" id="ARBA00022630"/>
    </source>
</evidence>
<comment type="similarity">
    <text evidence="2 6">Belongs to the FAD-dependent glycerol-3-phosphate dehydrogenase family.</text>
</comment>
<evidence type="ECO:0000256" key="2">
    <source>
        <dbReference type="ARBA" id="ARBA00007330"/>
    </source>
</evidence>
<evidence type="ECO:0000256" key="1">
    <source>
        <dbReference type="ARBA" id="ARBA00001974"/>
    </source>
</evidence>
<sequence length="494" mass="55162">MQELKPVDLVVIGGGINGAGIARDAAGRGLSVILCEKDDLAQGTSSRSGKLIHGGLRYLEYYEFRLVREALIEREVLLNAAPHIVWPMRFVLPHSPEQRPAWLVRLGLFLYDHLGGRRKLPGCRNIDLRRDPEGKSIRDEFTRAFEYSDCWVDDARLVSLNALDAKERGALVMTRTSATAARRVDGAWEVEFTAADGAQSKVRARAIANAAGPWVENVINGVAGSNSPRRVRLVKGSHIIVPKFWWGPQAYLFQNDDKRVIFVNPYEGDMALIGTTDIPYEGRAEDVAIDEREVDYLLAAINRYLKSPITRDKVIHAFSGVRPLYDDNAENPSAVTRDYVFDVAGEPPMLSVFGGKITTYRKLAEHALEKLKPFFPQMKPAWTAAAPLPGGDMPDADFERFLSRLSEATPWLPDELAHHYARLYGTRTTDVLNGARDVSGLGQHFGGLLYQAEIDYLRRAEWALTAEDVLDRRTKHGLHLSAGQREAVRRYMGG</sequence>
<dbReference type="EC" id="1.1.5.3" evidence="6"/>
<dbReference type="GO" id="GO:0046168">
    <property type="term" value="P:glycerol-3-phosphate catabolic process"/>
    <property type="evidence" value="ECO:0007669"/>
    <property type="project" value="TreeGrafter"/>
</dbReference>
<gene>
    <name evidence="9" type="ORF">DK847_11805</name>
</gene>
<keyword evidence="4" id="KW-0274">FAD</keyword>
<evidence type="ECO:0000256" key="4">
    <source>
        <dbReference type="ARBA" id="ARBA00022827"/>
    </source>
</evidence>
<evidence type="ECO:0000256" key="6">
    <source>
        <dbReference type="RuleBase" id="RU361217"/>
    </source>
</evidence>
<dbReference type="NCBIfam" id="NF009906">
    <property type="entry name" value="PRK13369.1"/>
    <property type="match status" value="1"/>
</dbReference>
<dbReference type="GO" id="GO:0004368">
    <property type="term" value="F:glycerol-3-phosphate dehydrogenase (quinone) activity"/>
    <property type="evidence" value="ECO:0007669"/>
    <property type="project" value="UniProtKB-EC"/>
</dbReference>
<dbReference type="GO" id="GO:0009331">
    <property type="term" value="C:glycerol-3-phosphate dehydrogenase (FAD) complex"/>
    <property type="evidence" value="ECO:0007669"/>
    <property type="project" value="UniProtKB-UniRule"/>
</dbReference>
<dbReference type="Gene3D" id="1.10.8.870">
    <property type="entry name" value="Alpha-glycerophosphate oxidase, cap domain"/>
    <property type="match status" value="1"/>
</dbReference>
<name>A0A2W2BJW8_9HYPH</name>
<protein>
    <recommendedName>
        <fullName evidence="6">Glycerol-3-phosphate dehydrogenase</fullName>
        <ecNumber evidence="6">1.1.5.3</ecNumber>
    </recommendedName>
</protein>
<dbReference type="InterPro" id="IPR036188">
    <property type="entry name" value="FAD/NAD-bd_sf"/>
</dbReference>
<dbReference type="PANTHER" id="PTHR11985:SF15">
    <property type="entry name" value="GLYCEROL-3-PHOSPHATE DEHYDROGENASE, MITOCHONDRIAL"/>
    <property type="match status" value="1"/>
</dbReference>
<dbReference type="InterPro" id="IPR006076">
    <property type="entry name" value="FAD-dep_OxRdtase"/>
</dbReference>
<dbReference type="EMBL" id="QKVK01000005">
    <property type="protein sequence ID" value="PZF76489.1"/>
    <property type="molecule type" value="Genomic_DNA"/>
</dbReference>
<dbReference type="PROSITE" id="PS00978">
    <property type="entry name" value="FAD_G3PDH_2"/>
    <property type="match status" value="1"/>
</dbReference>
<evidence type="ECO:0000259" key="8">
    <source>
        <dbReference type="Pfam" id="PF16901"/>
    </source>
</evidence>
<dbReference type="NCBIfam" id="NF008899">
    <property type="entry name" value="PRK12266.1"/>
    <property type="match status" value="1"/>
</dbReference>
<dbReference type="Pfam" id="PF01266">
    <property type="entry name" value="DAO"/>
    <property type="match status" value="1"/>
</dbReference>
<dbReference type="PROSITE" id="PS00977">
    <property type="entry name" value="FAD_G3PDH_1"/>
    <property type="match status" value="1"/>
</dbReference>
<dbReference type="InterPro" id="IPR038299">
    <property type="entry name" value="DAO_C_sf"/>
</dbReference>
<evidence type="ECO:0000256" key="5">
    <source>
        <dbReference type="ARBA" id="ARBA00023002"/>
    </source>
</evidence>
<dbReference type="AlphaFoldDB" id="A0A2W2BJW8"/>
<dbReference type="Gene3D" id="3.50.50.60">
    <property type="entry name" value="FAD/NAD(P)-binding domain"/>
    <property type="match status" value="1"/>
</dbReference>
<organism evidence="9 10">
    <name type="scientific">Aestuariivirga litoralis</name>
    <dbReference type="NCBI Taxonomy" id="2650924"/>
    <lineage>
        <taxon>Bacteria</taxon>
        <taxon>Pseudomonadati</taxon>
        <taxon>Pseudomonadota</taxon>
        <taxon>Alphaproteobacteria</taxon>
        <taxon>Hyphomicrobiales</taxon>
        <taxon>Aestuariivirgaceae</taxon>
        <taxon>Aestuariivirga</taxon>
    </lineage>
</organism>
<dbReference type="PANTHER" id="PTHR11985">
    <property type="entry name" value="GLYCEROL-3-PHOSPHATE DEHYDROGENASE"/>
    <property type="match status" value="1"/>
</dbReference>
<evidence type="ECO:0000313" key="10">
    <source>
        <dbReference type="Proteomes" id="UP000248795"/>
    </source>
</evidence>
<feature type="domain" description="FAD dependent oxidoreductase" evidence="7">
    <location>
        <begin position="8"/>
        <end position="360"/>
    </location>
</feature>
<comment type="cofactor">
    <cofactor evidence="1 6">
        <name>FAD</name>
        <dbReference type="ChEBI" id="CHEBI:57692"/>
    </cofactor>
</comment>